<dbReference type="PANTHER" id="PTHR41287:SF1">
    <property type="entry name" value="PROTEIN YMFN"/>
    <property type="match status" value="1"/>
</dbReference>
<evidence type="ECO:0000313" key="4">
    <source>
        <dbReference type="Proteomes" id="UP000295122"/>
    </source>
</evidence>
<feature type="domain" description="Terminase large subunit-like endonuclease" evidence="2">
    <location>
        <begin position="265"/>
        <end position="569"/>
    </location>
</feature>
<comment type="caution">
    <text evidence="3">The sequence shown here is derived from an EMBL/GenBank/DDBJ whole genome shotgun (WGS) entry which is preliminary data.</text>
</comment>
<organism evidence="3 4">
    <name type="scientific">Enterovirga rhinocerotis</name>
    <dbReference type="NCBI Taxonomy" id="1339210"/>
    <lineage>
        <taxon>Bacteria</taxon>
        <taxon>Pseudomonadati</taxon>
        <taxon>Pseudomonadota</taxon>
        <taxon>Alphaproteobacteria</taxon>
        <taxon>Hyphomicrobiales</taxon>
        <taxon>Methylobacteriaceae</taxon>
        <taxon>Enterovirga</taxon>
    </lineage>
</organism>
<evidence type="ECO:0000259" key="2">
    <source>
        <dbReference type="Pfam" id="PF20441"/>
    </source>
</evidence>
<proteinExistence type="predicted"/>
<dbReference type="AlphaFoldDB" id="A0A4R7CA06"/>
<dbReference type="InterPro" id="IPR046461">
    <property type="entry name" value="TerL_ATPase"/>
</dbReference>
<name>A0A4R7CA06_9HYPH</name>
<dbReference type="Pfam" id="PF20441">
    <property type="entry name" value="TerL_nuclease"/>
    <property type="match status" value="1"/>
</dbReference>
<gene>
    <name evidence="3" type="ORF">EV668_1474</name>
</gene>
<feature type="domain" description="Terminase large subunit-like ATPase" evidence="1">
    <location>
        <begin position="85"/>
        <end position="252"/>
    </location>
</feature>
<dbReference type="GO" id="GO:0004519">
    <property type="term" value="F:endonuclease activity"/>
    <property type="evidence" value="ECO:0007669"/>
    <property type="project" value="InterPro"/>
</dbReference>
<dbReference type="Proteomes" id="UP000295122">
    <property type="component" value="Unassembled WGS sequence"/>
</dbReference>
<dbReference type="PANTHER" id="PTHR41287">
    <property type="match status" value="1"/>
</dbReference>
<dbReference type="InterPro" id="IPR005021">
    <property type="entry name" value="Terminase_largesu-like"/>
</dbReference>
<evidence type="ECO:0000259" key="1">
    <source>
        <dbReference type="Pfam" id="PF03354"/>
    </source>
</evidence>
<dbReference type="Pfam" id="PF03354">
    <property type="entry name" value="TerL_ATPase"/>
    <property type="match status" value="1"/>
</dbReference>
<evidence type="ECO:0000313" key="3">
    <source>
        <dbReference type="EMBL" id="TDR94195.1"/>
    </source>
</evidence>
<dbReference type="InterPro" id="IPR027417">
    <property type="entry name" value="P-loop_NTPase"/>
</dbReference>
<keyword evidence="4" id="KW-1185">Reference proteome</keyword>
<protein>
    <submittedName>
        <fullName evidence="3">Phage terminase large subunit-like protein</fullName>
    </submittedName>
</protein>
<dbReference type="Gene3D" id="3.40.50.300">
    <property type="entry name" value="P-loop containing nucleotide triphosphate hydrolases"/>
    <property type="match status" value="1"/>
</dbReference>
<accession>A0A4R7CA06</accession>
<dbReference type="InterPro" id="IPR046462">
    <property type="entry name" value="TerL_nuclease"/>
</dbReference>
<dbReference type="RefSeq" id="WP_133769114.1">
    <property type="nucleotide sequence ID" value="NZ_SNZR01000011.1"/>
</dbReference>
<dbReference type="OrthoDB" id="9760250at2"/>
<reference evidence="3 4" key="1">
    <citation type="submission" date="2019-03" db="EMBL/GenBank/DDBJ databases">
        <title>Genomic Encyclopedia of Type Strains, Phase IV (KMG-IV): sequencing the most valuable type-strain genomes for metagenomic binning, comparative biology and taxonomic classification.</title>
        <authorList>
            <person name="Goeker M."/>
        </authorList>
    </citation>
    <scope>NUCLEOTIDE SEQUENCE [LARGE SCALE GENOMIC DNA]</scope>
    <source>
        <strain evidence="3 4">DSM 25903</strain>
    </source>
</reference>
<dbReference type="EMBL" id="SNZR01000011">
    <property type="protein sequence ID" value="TDR94195.1"/>
    <property type="molecule type" value="Genomic_DNA"/>
</dbReference>
<sequence length="582" mass="65519">MLGPFKHVAVGTDWARRVVAGEIPQCKWIRLQCQSHLDGLARQEDPDYSFYFDERAATRPCRFVERMPHTKGKWARKAERLRLEPWQCFKTIVLFGWKRKKDGLRRYRKALILEPRKNAKSTWAAAIGLYMLVADGEHGAEVYSGATSEKQAWEVFKPAKLMAQKLPALRRKFGLSLNAKNMHVLHNGSKFETLIGRPGDGSSPSCSIHDEYHEHPTDAQVDAMETGMGAREQPLLLIITTAGSNLAGPCYAAQVEAQKVLQGVIENDELFALIFTVDPDVDWTTELALRMANPNYDVSVSAEFLQARQRDAINNARKVGIFKTKHLNVWVQAATAYFNVQRWVESLEEKLTLADFRGQPCRLGLDLASKVDIAALEIVFDLSACDPTPIVERLQANGRRYARFGRYYLPEKTVELGENEHYHGWVRDKWITPTDGDMTDYFQILDDIVGVEGEDGQRTGGLIRDHTVEEVAFDPSQATMFVTALGRENVTCVEVGQTVLNFSEPLKEMEGLVRSRAIAHNGDPVMTWMLSNVVVRPDLTKDNVYPRKERPENKIDGVVAHIMALGRHMAAPDDGFGGILIL</sequence>